<dbReference type="AlphaFoldDB" id="A0A8S9QV02"/>
<dbReference type="EMBL" id="QGKX02000996">
    <property type="protein sequence ID" value="KAF3555078.1"/>
    <property type="molecule type" value="Genomic_DNA"/>
</dbReference>
<protein>
    <recommendedName>
        <fullName evidence="3">No apical meristem-associated C-terminal domain-containing protein</fullName>
    </recommendedName>
</protein>
<sequence length="153" mass="18484">MIHISFGQDPIQGIYQSSYQFWSRVMQAYENGKDTSWAERTKRSDLEFKLLKKQQRSSMHESNNVKMDTKVVFQMMILEFNQAKLMIRKDPQFKTRWKLDHIWNFLKNFESSIAVHQKRRCQIHVVPSICLWKPKILPWHLQVAFILFEFKSC</sequence>
<evidence type="ECO:0008006" key="3">
    <source>
        <dbReference type="Google" id="ProtNLM"/>
    </source>
</evidence>
<comment type="caution">
    <text evidence="1">The sequence shown here is derived from an EMBL/GenBank/DDBJ whole genome shotgun (WGS) entry which is preliminary data.</text>
</comment>
<accession>A0A8S9QV02</accession>
<evidence type="ECO:0000313" key="2">
    <source>
        <dbReference type="Proteomes" id="UP000712600"/>
    </source>
</evidence>
<evidence type="ECO:0000313" key="1">
    <source>
        <dbReference type="EMBL" id="KAF3555078.1"/>
    </source>
</evidence>
<dbReference type="Proteomes" id="UP000712600">
    <property type="component" value="Unassembled WGS sequence"/>
</dbReference>
<reference evidence="1" key="1">
    <citation type="submission" date="2019-12" db="EMBL/GenBank/DDBJ databases">
        <title>Genome sequencing and annotation of Brassica cretica.</title>
        <authorList>
            <person name="Studholme D.J."/>
            <person name="Sarris P."/>
        </authorList>
    </citation>
    <scope>NUCLEOTIDE SEQUENCE</scope>
    <source>
        <strain evidence="1">PFS-109/04</strain>
        <tissue evidence="1">Leaf</tissue>
    </source>
</reference>
<name>A0A8S9QV02_BRACR</name>
<organism evidence="1 2">
    <name type="scientific">Brassica cretica</name>
    <name type="common">Mustard</name>
    <dbReference type="NCBI Taxonomy" id="69181"/>
    <lineage>
        <taxon>Eukaryota</taxon>
        <taxon>Viridiplantae</taxon>
        <taxon>Streptophyta</taxon>
        <taxon>Embryophyta</taxon>
        <taxon>Tracheophyta</taxon>
        <taxon>Spermatophyta</taxon>
        <taxon>Magnoliopsida</taxon>
        <taxon>eudicotyledons</taxon>
        <taxon>Gunneridae</taxon>
        <taxon>Pentapetalae</taxon>
        <taxon>rosids</taxon>
        <taxon>malvids</taxon>
        <taxon>Brassicales</taxon>
        <taxon>Brassicaceae</taxon>
        <taxon>Brassiceae</taxon>
        <taxon>Brassica</taxon>
    </lineage>
</organism>
<proteinExistence type="predicted"/>
<gene>
    <name evidence="1" type="ORF">F2Q69_00015971</name>
</gene>